<comment type="catalytic activity">
    <reaction evidence="21">
        <text>L-seryl-[protein] + ATP = O-phospho-L-seryl-[protein] + ADP + H(+)</text>
        <dbReference type="Rhea" id="RHEA:17989"/>
        <dbReference type="Rhea" id="RHEA-COMP:9863"/>
        <dbReference type="Rhea" id="RHEA-COMP:11604"/>
        <dbReference type="ChEBI" id="CHEBI:15378"/>
        <dbReference type="ChEBI" id="CHEBI:29999"/>
        <dbReference type="ChEBI" id="CHEBI:30616"/>
        <dbReference type="ChEBI" id="CHEBI:83421"/>
        <dbReference type="ChEBI" id="CHEBI:456216"/>
        <dbReference type="EC" id="2.7.11.1"/>
    </reaction>
</comment>
<keyword evidence="6" id="KW-0723">Serine/threonine-protein kinase</keyword>
<keyword evidence="12" id="KW-0677">Repeat</keyword>
<dbReference type="InterPro" id="IPR055414">
    <property type="entry name" value="LRR_R13L4/SHOC2-like"/>
</dbReference>
<dbReference type="PROSITE" id="PS50011">
    <property type="entry name" value="PROTEIN_KINASE_DOM"/>
    <property type="match status" value="1"/>
</dbReference>
<evidence type="ECO:0000256" key="18">
    <source>
        <dbReference type="ARBA" id="ARBA00023170"/>
    </source>
</evidence>
<dbReference type="SMART" id="SM00369">
    <property type="entry name" value="LRR_TYP"/>
    <property type="match status" value="10"/>
</dbReference>
<dbReference type="InterPro" id="IPR013210">
    <property type="entry name" value="LRR_N_plant-typ"/>
</dbReference>
<dbReference type="FunFam" id="1.10.510.10:FF:000358">
    <property type="entry name" value="Putative leucine-rich repeat receptor-like serine/threonine-protein kinase"/>
    <property type="match status" value="1"/>
</dbReference>
<feature type="domain" description="Protein kinase" evidence="25">
    <location>
        <begin position="701"/>
        <end position="1004"/>
    </location>
</feature>
<evidence type="ECO:0000256" key="10">
    <source>
        <dbReference type="ARBA" id="ARBA00022692"/>
    </source>
</evidence>
<dbReference type="GO" id="GO:0033612">
    <property type="term" value="F:receptor serine/threonine kinase binding"/>
    <property type="evidence" value="ECO:0007669"/>
    <property type="project" value="TreeGrafter"/>
</dbReference>
<evidence type="ECO:0000256" key="22">
    <source>
        <dbReference type="ARBA" id="ARBA00054320"/>
    </source>
</evidence>
<keyword evidence="13" id="KW-0547">Nucleotide-binding</keyword>
<evidence type="ECO:0000256" key="4">
    <source>
        <dbReference type="ARBA" id="ARBA00012513"/>
    </source>
</evidence>
<dbReference type="InterPro" id="IPR003591">
    <property type="entry name" value="Leu-rich_rpt_typical-subtyp"/>
</dbReference>
<comment type="function">
    <text evidence="23">The processed protein kinase Xa21 chain released by protein cleavage after X.oryzae pv. oryzae protein Ax21 detection translocates into the nucleus where it can bind and regulate WRKY62, a transcription factor. Confers resistance to the bacterial pathogen X.oryzae pv. oryzae (Xoo).</text>
</comment>
<evidence type="ECO:0000256" key="7">
    <source>
        <dbReference type="ARBA" id="ARBA00022553"/>
    </source>
</evidence>
<dbReference type="GO" id="GO:0005886">
    <property type="term" value="C:plasma membrane"/>
    <property type="evidence" value="ECO:0007669"/>
    <property type="project" value="UniProtKB-SubCell"/>
</dbReference>
<dbReference type="GO" id="GO:0005789">
    <property type="term" value="C:endoplasmic reticulum membrane"/>
    <property type="evidence" value="ECO:0007669"/>
    <property type="project" value="UniProtKB-SubCell"/>
</dbReference>
<evidence type="ECO:0000256" key="5">
    <source>
        <dbReference type="ARBA" id="ARBA00022475"/>
    </source>
</evidence>
<dbReference type="InterPro" id="IPR032675">
    <property type="entry name" value="LRR_dom_sf"/>
</dbReference>
<evidence type="ECO:0000256" key="14">
    <source>
        <dbReference type="ARBA" id="ARBA00022777"/>
    </source>
</evidence>
<keyword evidence="15" id="KW-0067">ATP-binding</keyword>
<keyword evidence="14" id="KW-0418">Kinase</keyword>
<dbReference type="PROSITE" id="PS00108">
    <property type="entry name" value="PROTEIN_KINASE_ST"/>
    <property type="match status" value="1"/>
</dbReference>
<keyword evidence="5" id="KW-1003">Cell membrane</keyword>
<keyword evidence="18" id="KW-0675">Receptor</keyword>
<dbReference type="InterPro" id="IPR008271">
    <property type="entry name" value="Ser/Thr_kinase_AS"/>
</dbReference>
<dbReference type="InterPro" id="IPR011009">
    <property type="entry name" value="Kinase-like_dom_sf"/>
</dbReference>
<dbReference type="EnsemblPlants" id="EMT21473">
    <property type="protein sequence ID" value="EMT21473"/>
    <property type="gene ID" value="F775_14054"/>
</dbReference>
<dbReference type="Pfam" id="PF00560">
    <property type="entry name" value="LRR_1"/>
    <property type="match status" value="4"/>
</dbReference>
<comment type="subcellular location">
    <subcellularLocation>
        <location evidence="1">Cell membrane</location>
        <topology evidence="1">Single-pass type I membrane protein</topology>
    </subcellularLocation>
    <subcellularLocation>
        <location evidence="2">Endoplasmic reticulum membrane</location>
        <topology evidence="2">Single-pass membrane protein</topology>
    </subcellularLocation>
</comment>
<evidence type="ECO:0000256" key="16">
    <source>
        <dbReference type="ARBA" id="ARBA00022989"/>
    </source>
</evidence>
<evidence type="ECO:0000256" key="11">
    <source>
        <dbReference type="ARBA" id="ARBA00022729"/>
    </source>
</evidence>
<comment type="similarity">
    <text evidence="3">Belongs to the protein kinase superfamily. Ser/Thr protein kinase family.</text>
</comment>
<dbReference type="Pfam" id="PF23598">
    <property type="entry name" value="LRR_14"/>
    <property type="match status" value="1"/>
</dbReference>
<evidence type="ECO:0000256" key="21">
    <source>
        <dbReference type="ARBA" id="ARBA00048679"/>
    </source>
</evidence>
<keyword evidence="11" id="KW-0732">Signal</keyword>
<evidence type="ECO:0000256" key="12">
    <source>
        <dbReference type="ARBA" id="ARBA00022737"/>
    </source>
</evidence>
<evidence type="ECO:0000256" key="6">
    <source>
        <dbReference type="ARBA" id="ARBA00022527"/>
    </source>
</evidence>
<evidence type="ECO:0000256" key="8">
    <source>
        <dbReference type="ARBA" id="ARBA00022614"/>
    </source>
</evidence>
<evidence type="ECO:0000256" key="13">
    <source>
        <dbReference type="ARBA" id="ARBA00022741"/>
    </source>
</evidence>
<dbReference type="SUPFAM" id="SSF52058">
    <property type="entry name" value="L domain-like"/>
    <property type="match status" value="2"/>
</dbReference>
<keyword evidence="7" id="KW-0597">Phosphoprotein</keyword>
<evidence type="ECO:0000256" key="15">
    <source>
        <dbReference type="ARBA" id="ARBA00022840"/>
    </source>
</evidence>
<dbReference type="Pfam" id="PF13855">
    <property type="entry name" value="LRR_8"/>
    <property type="match status" value="1"/>
</dbReference>
<dbReference type="Gene3D" id="3.80.10.10">
    <property type="entry name" value="Ribonuclease Inhibitor"/>
    <property type="match status" value="3"/>
</dbReference>
<dbReference type="FunFam" id="3.80.10.10:FF:000095">
    <property type="entry name" value="LRR receptor-like serine/threonine-protein kinase GSO1"/>
    <property type="match status" value="1"/>
</dbReference>
<dbReference type="FunFam" id="3.80.10.10:FF:000288">
    <property type="entry name" value="LRR receptor-like serine/threonine-protein kinase EFR"/>
    <property type="match status" value="1"/>
</dbReference>
<dbReference type="PANTHER" id="PTHR48056:SF89">
    <property type="entry name" value="OS06G0585982 PROTEIN"/>
    <property type="match status" value="1"/>
</dbReference>
<proteinExistence type="inferred from homology"/>
<dbReference type="InterPro" id="IPR050647">
    <property type="entry name" value="Plant_LRR-RLKs"/>
</dbReference>
<organism evidence="26">
    <name type="scientific">Aegilops tauschii</name>
    <name type="common">Tausch's goatgrass</name>
    <name type="synonym">Aegilops squarrosa</name>
    <dbReference type="NCBI Taxonomy" id="37682"/>
    <lineage>
        <taxon>Eukaryota</taxon>
        <taxon>Viridiplantae</taxon>
        <taxon>Streptophyta</taxon>
        <taxon>Embryophyta</taxon>
        <taxon>Tracheophyta</taxon>
        <taxon>Spermatophyta</taxon>
        <taxon>Magnoliopsida</taxon>
        <taxon>Liliopsida</taxon>
        <taxon>Poales</taxon>
        <taxon>Poaceae</taxon>
        <taxon>BOP clade</taxon>
        <taxon>Pooideae</taxon>
        <taxon>Triticodae</taxon>
        <taxon>Triticeae</taxon>
        <taxon>Triticinae</taxon>
        <taxon>Aegilops</taxon>
    </lineage>
</organism>
<comment type="catalytic activity">
    <reaction evidence="20">
        <text>L-threonyl-[protein] + ATP = O-phospho-L-threonyl-[protein] + ADP + H(+)</text>
        <dbReference type="Rhea" id="RHEA:46608"/>
        <dbReference type="Rhea" id="RHEA-COMP:11060"/>
        <dbReference type="Rhea" id="RHEA-COMP:11605"/>
        <dbReference type="ChEBI" id="CHEBI:15378"/>
        <dbReference type="ChEBI" id="CHEBI:30013"/>
        <dbReference type="ChEBI" id="CHEBI:30616"/>
        <dbReference type="ChEBI" id="CHEBI:61977"/>
        <dbReference type="ChEBI" id="CHEBI:456216"/>
        <dbReference type="EC" id="2.7.11.1"/>
    </reaction>
</comment>
<dbReference type="InterPro" id="IPR001611">
    <property type="entry name" value="Leu-rich_rpt"/>
</dbReference>
<reference evidence="26" key="1">
    <citation type="submission" date="2015-06" db="UniProtKB">
        <authorList>
            <consortium name="EnsemblPlants"/>
        </authorList>
    </citation>
    <scope>IDENTIFICATION</scope>
</reference>
<dbReference type="FunFam" id="3.80.10.10:FF:000275">
    <property type="entry name" value="Leucine-rich repeat receptor-like protein kinase"/>
    <property type="match status" value="1"/>
</dbReference>
<dbReference type="GO" id="GO:0004674">
    <property type="term" value="F:protein serine/threonine kinase activity"/>
    <property type="evidence" value="ECO:0007669"/>
    <property type="project" value="UniProtKB-KW"/>
</dbReference>
<evidence type="ECO:0000313" key="26">
    <source>
        <dbReference type="EnsemblPlants" id="EMT21473"/>
    </source>
</evidence>
<evidence type="ECO:0000259" key="25">
    <source>
        <dbReference type="PROSITE" id="PS50011"/>
    </source>
</evidence>
<keyword evidence="17" id="KW-0472">Membrane</keyword>
<comment type="function">
    <text evidence="22">Receptor kinase that detects X.oryzae pv. oryzae protein Ax21 to promote innate immunity. Following X.oryzae pv. oryzae protein Ax21 detection, undergoes cleavage, releasing the processed protein kinase Xa21 chain.</text>
</comment>
<dbReference type="AlphaFoldDB" id="M8BI85"/>
<evidence type="ECO:0000256" key="19">
    <source>
        <dbReference type="ARBA" id="ARBA00023180"/>
    </source>
</evidence>
<evidence type="ECO:0000256" key="2">
    <source>
        <dbReference type="ARBA" id="ARBA00004389"/>
    </source>
</evidence>
<dbReference type="Gene3D" id="3.30.200.20">
    <property type="entry name" value="Phosphorylase Kinase, domain 1"/>
    <property type="match status" value="1"/>
</dbReference>
<dbReference type="PRINTS" id="PR00019">
    <property type="entry name" value="LEURICHRPT"/>
</dbReference>
<evidence type="ECO:0000256" key="20">
    <source>
        <dbReference type="ARBA" id="ARBA00047899"/>
    </source>
</evidence>
<dbReference type="Pfam" id="PF00069">
    <property type="entry name" value="Pkinase"/>
    <property type="match status" value="1"/>
</dbReference>
<dbReference type="PANTHER" id="PTHR48056">
    <property type="entry name" value="LRR RECEPTOR-LIKE SERINE/THREONINE-PROTEIN KINASE-RELATED"/>
    <property type="match status" value="1"/>
</dbReference>
<keyword evidence="19" id="KW-0325">Glycoprotein</keyword>
<dbReference type="InterPro" id="IPR000719">
    <property type="entry name" value="Prot_kinase_dom"/>
</dbReference>
<evidence type="ECO:0000256" key="23">
    <source>
        <dbReference type="ARBA" id="ARBA00056628"/>
    </source>
</evidence>
<dbReference type="Gene3D" id="1.10.510.10">
    <property type="entry name" value="Transferase(Phosphotransferase) domain 1"/>
    <property type="match status" value="1"/>
</dbReference>
<evidence type="ECO:0000256" key="1">
    <source>
        <dbReference type="ARBA" id="ARBA00004251"/>
    </source>
</evidence>
<evidence type="ECO:0000256" key="24">
    <source>
        <dbReference type="ARBA" id="ARBA00072040"/>
    </source>
</evidence>
<name>M8BI85_AEGTA</name>
<evidence type="ECO:0000256" key="9">
    <source>
        <dbReference type="ARBA" id="ARBA00022679"/>
    </source>
</evidence>
<dbReference type="SMART" id="SM00220">
    <property type="entry name" value="S_TKc"/>
    <property type="match status" value="1"/>
</dbReference>
<dbReference type="Pfam" id="PF08263">
    <property type="entry name" value="LRRNT_2"/>
    <property type="match status" value="1"/>
</dbReference>
<keyword evidence="9" id="KW-0808">Transferase</keyword>
<dbReference type="SUPFAM" id="SSF56112">
    <property type="entry name" value="Protein kinase-like (PK-like)"/>
    <property type="match status" value="1"/>
</dbReference>
<sequence>MFYLLFALLLFTHIAGKGDCVVLGWNDNTDLHSLLEFKQAITKDPTRALSSWNRSTNFCRWKGVTCSADRPKRHVMKLELAAQSLVGHISPSLGNLTYLVTINFSTNSFSGNLPPLFHRLQNLQILDLSNNLLHGVIPQGLANCSDLRKLDLYGNSLQGKIPEEIGLLSHLSILELSVNKLTGTIPAKLSNITSLEILHVTGNQLEGRIPHEFGRLSKMRQLLLGGNRLSGEIPVALFNLTLLRELDLDSNELGGTLPSDMGDTLPNLETLELGGNMIEGHVPASLGNASRLSTINMPVNNFTGHVPSSFGKLQKLYSLNLERNQLKANDDQSWEFLAALSNCSLLDMLSLYGNQLEGVLPDTVGNLSAGIQSLLLGTNNLSGMVPLSIGNLKNLTKFSLAYNGFTGTVEGWITNMKKLQGLNLHGNNFNGSIPLSIGNLTQLSVLYMDNNKFDGVIPSSLGNLRQLSDLDLSYNNLQGNIPKEILASGSMTNCILSYNNLEGVLPPEVGSLQQLTELQLSSNKLTGAIPKTLAQCKQLETIKMDQNFFTEDIPISLGDLQSLTTLNLSHNKLSGAIPTALGDLKILTQLDLSYNHLEGEIPTKGVFKNTTAISLNGNKELCGGVTDLQMPSCPILSHKKGVPYYMVRVLVPVVGLALLVLLIYFAVFRNLSGRPHSSLPSFHSQFPKVSYKDLLQATSNFSESNLVGRGSCSFVYRGQLLPVNAEVAVKVFELEMQGADISFMSECEALRSTRHRNILPILSVCSTIDYKGNPFKAIVYEFMPNGDLETWLHPASDLEDPHYLGIIQRVNVAINIADALDYLHHDCERHIIHCDLKPSNILLDADMVAHLGDFGISRVCVQTSSQSSAGNYSSPVNSASVNGTIGYIAPEYGGGSHVSTSGDVYSYGVLLLEMLTGKSPTDPMFNNGLNIINYVENNLPDNIFHVVDAYLQEESEGLAQAYTEEQNAVYQCFLSLLKVAVSCALQDPSERISMREVMAGWCTLGRGDCVIGFACVTGEWEEGRSMRRRQEQQAAIRKSLQVPLRIDA</sequence>
<dbReference type="GO" id="GO:0005524">
    <property type="term" value="F:ATP binding"/>
    <property type="evidence" value="ECO:0007669"/>
    <property type="project" value="UniProtKB-KW"/>
</dbReference>
<accession>M8BI85</accession>
<dbReference type="EC" id="2.7.11.1" evidence="4"/>
<keyword evidence="16" id="KW-1133">Transmembrane helix</keyword>
<evidence type="ECO:0000256" key="17">
    <source>
        <dbReference type="ARBA" id="ARBA00023136"/>
    </source>
</evidence>
<protein>
    <recommendedName>
        <fullName evidence="24">Receptor kinase-like protein Xa21</fullName>
        <ecNumber evidence="4">2.7.11.1</ecNumber>
    </recommendedName>
</protein>
<keyword evidence="10" id="KW-0812">Transmembrane</keyword>
<keyword evidence="8" id="KW-0433">Leucine-rich repeat</keyword>
<evidence type="ECO:0000256" key="3">
    <source>
        <dbReference type="ARBA" id="ARBA00008684"/>
    </source>
</evidence>
<dbReference type="FunFam" id="3.30.200.20:FF:000432">
    <property type="entry name" value="LRR receptor-like serine/threonine-protein kinase EFR"/>
    <property type="match status" value="1"/>
</dbReference>